<evidence type="ECO:0000256" key="1">
    <source>
        <dbReference type="SAM" id="Phobius"/>
    </source>
</evidence>
<dbReference type="InterPro" id="IPR001633">
    <property type="entry name" value="EAL_dom"/>
</dbReference>
<accession>A0ABW4JZ53</accession>
<name>A0ABW4JZ53_9HYPH</name>
<keyword evidence="1" id="KW-0472">Membrane</keyword>
<feature type="domain" description="GGDEF" evidence="3">
    <location>
        <begin position="348"/>
        <end position="481"/>
    </location>
</feature>
<dbReference type="Proteomes" id="UP001597327">
    <property type="component" value="Unassembled WGS sequence"/>
</dbReference>
<dbReference type="Gene3D" id="3.30.70.270">
    <property type="match status" value="1"/>
</dbReference>
<dbReference type="SMART" id="SM00052">
    <property type="entry name" value="EAL"/>
    <property type="match status" value="1"/>
</dbReference>
<dbReference type="PROSITE" id="PS50887">
    <property type="entry name" value="GGDEF"/>
    <property type="match status" value="1"/>
</dbReference>
<feature type="transmembrane region" description="Helical" evidence="1">
    <location>
        <begin position="12"/>
        <end position="37"/>
    </location>
</feature>
<dbReference type="RefSeq" id="WP_149892429.1">
    <property type="nucleotide sequence ID" value="NZ_JBHUFA010000004.1"/>
</dbReference>
<gene>
    <name evidence="4" type="ORF">ACFSC7_14490</name>
</gene>
<reference evidence="5" key="1">
    <citation type="journal article" date="2019" name="Int. J. Syst. Evol. Microbiol.">
        <title>The Global Catalogue of Microorganisms (GCM) 10K type strain sequencing project: providing services to taxonomists for standard genome sequencing and annotation.</title>
        <authorList>
            <consortium name="The Broad Institute Genomics Platform"/>
            <consortium name="The Broad Institute Genome Sequencing Center for Infectious Disease"/>
            <person name="Wu L."/>
            <person name="Ma J."/>
        </authorList>
    </citation>
    <scope>NUCLEOTIDE SEQUENCE [LARGE SCALE GENOMIC DNA]</scope>
    <source>
        <strain evidence="5">JCM 3369</strain>
    </source>
</reference>
<dbReference type="PANTHER" id="PTHR44757:SF2">
    <property type="entry name" value="BIOFILM ARCHITECTURE MAINTENANCE PROTEIN MBAA"/>
    <property type="match status" value="1"/>
</dbReference>
<dbReference type="InterPro" id="IPR043128">
    <property type="entry name" value="Rev_trsase/Diguanyl_cyclase"/>
</dbReference>
<dbReference type="CDD" id="cd01948">
    <property type="entry name" value="EAL"/>
    <property type="match status" value="1"/>
</dbReference>
<sequence>MHLEAERDGGRIANAIIIPMIVVVLLGVVGAFGLLLWSAELSNTSSQQSKIQLISNTLSVLRTENARRQQETAVSDLMLDEINRRPLDTPWLLDRLGAWNNERNGFHRSLVIGPDLSTLLEYDADGIEHFATPHLRDQISGSVARVRARFITQLRKGGGAFAAPDYVSGYNTRFIFDTGFAEMGGEVYLYSAAPFMPSSNPQLVTSRIPPVLISFRRIDAAMQDLLQRLGRLQELRLTLRRSADEGYSALPIRSVAGREIAYLEWPADAPGTAFLRRLTPILLILLLAIIGLTVGVVDFARQNTRRLSRSKAQALYNSRHDSLSGLPNREHFFEKLSNALEHQTAMTGDTAVIYLDLDHFKKINDTMGHASGDEVIRSVAQRVDSALPGRAVLARISGDEFAMFVPGCAGRAKVEDILKRIQAALARPITVGNTELFASFSIGIAMSPEDGRDPGDLMRKADIALYDAKAAGRACWSFFAPSMQEDLLLRDRLSRELRQAILENQLSIVYQPQSCRDGATVVGVEALARWDHPELGSISPARFIPLAEETGLINALGLWILRRACKDACGWENLIVSVNVSPTQFKAPGFVCDVMKVLAETGLPPARLELEVTESVLLSNEATTLAAMHRLQGEGIKIALDDFGAGYSSLSYLRRFSFNSLKIDRDFLSAVTDSTEAQAVLKTIISLGKALGMDVVGEGVEDADQLAFLARNGCDRMQGYFISQPLPLDALNEFLADRDMERVCRQAAHALPAPGRSSRIA</sequence>
<dbReference type="SUPFAM" id="SSF141868">
    <property type="entry name" value="EAL domain-like"/>
    <property type="match status" value="1"/>
</dbReference>
<protein>
    <submittedName>
        <fullName evidence="4">Bifunctional diguanylate cyclase/phosphodiesterase</fullName>
    </submittedName>
</protein>
<proteinExistence type="predicted"/>
<dbReference type="InterPro" id="IPR000160">
    <property type="entry name" value="GGDEF_dom"/>
</dbReference>
<keyword evidence="5" id="KW-1185">Reference proteome</keyword>
<dbReference type="Gene3D" id="3.20.20.450">
    <property type="entry name" value="EAL domain"/>
    <property type="match status" value="1"/>
</dbReference>
<organism evidence="4 5">
    <name type="scientific">Roseibium aestuarii</name>
    <dbReference type="NCBI Taxonomy" id="2600299"/>
    <lineage>
        <taxon>Bacteria</taxon>
        <taxon>Pseudomonadati</taxon>
        <taxon>Pseudomonadota</taxon>
        <taxon>Alphaproteobacteria</taxon>
        <taxon>Hyphomicrobiales</taxon>
        <taxon>Stappiaceae</taxon>
        <taxon>Roseibium</taxon>
    </lineage>
</organism>
<dbReference type="Pfam" id="PF00563">
    <property type="entry name" value="EAL"/>
    <property type="match status" value="1"/>
</dbReference>
<dbReference type="InterPro" id="IPR029787">
    <property type="entry name" value="Nucleotide_cyclase"/>
</dbReference>
<dbReference type="EMBL" id="JBHUFA010000004">
    <property type="protein sequence ID" value="MFD1696733.1"/>
    <property type="molecule type" value="Genomic_DNA"/>
</dbReference>
<feature type="transmembrane region" description="Helical" evidence="1">
    <location>
        <begin position="281"/>
        <end position="300"/>
    </location>
</feature>
<dbReference type="SUPFAM" id="SSF55073">
    <property type="entry name" value="Nucleotide cyclase"/>
    <property type="match status" value="1"/>
</dbReference>
<dbReference type="PROSITE" id="PS50883">
    <property type="entry name" value="EAL"/>
    <property type="match status" value="1"/>
</dbReference>
<feature type="domain" description="EAL" evidence="2">
    <location>
        <begin position="490"/>
        <end position="739"/>
    </location>
</feature>
<evidence type="ECO:0000259" key="3">
    <source>
        <dbReference type="PROSITE" id="PS50887"/>
    </source>
</evidence>
<dbReference type="InterPro" id="IPR052155">
    <property type="entry name" value="Biofilm_reg_signaling"/>
</dbReference>
<dbReference type="PANTHER" id="PTHR44757">
    <property type="entry name" value="DIGUANYLATE CYCLASE DGCP"/>
    <property type="match status" value="1"/>
</dbReference>
<evidence type="ECO:0000313" key="4">
    <source>
        <dbReference type="EMBL" id="MFD1696733.1"/>
    </source>
</evidence>
<evidence type="ECO:0000313" key="5">
    <source>
        <dbReference type="Proteomes" id="UP001597327"/>
    </source>
</evidence>
<keyword evidence="1" id="KW-1133">Transmembrane helix</keyword>
<dbReference type="Pfam" id="PF00990">
    <property type="entry name" value="GGDEF"/>
    <property type="match status" value="1"/>
</dbReference>
<dbReference type="CDD" id="cd01949">
    <property type="entry name" value="GGDEF"/>
    <property type="match status" value="1"/>
</dbReference>
<dbReference type="InterPro" id="IPR035919">
    <property type="entry name" value="EAL_sf"/>
</dbReference>
<dbReference type="NCBIfam" id="TIGR00254">
    <property type="entry name" value="GGDEF"/>
    <property type="match status" value="1"/>
</dbReference>
<evidence type="ECO:0000259" key="2">
    <source>
        <dbReference type="PROSITE" id="PS50883"/>
    </source>
</evidence>
<keyword evidence="1" id="KW-0812">Transmembrane</keyword>
<dbReference type="SMART" id="SM00267">
    <property type="entry name" value="GGDEF"/>
    <property type="match status" value="1"/>
</dbReference>
<comment type="caution">
    <text evidence="4">The sequence shown here is derived from an EMBL/GenBank/DDBJ whole genome shotgun (WGS) entry which is preliminary data.</text>
</comment>